<dbReference type="PANTHER" id="PTHR21068">
    <property type="entry name" value="SPARTIN"/>
    <property type="match status" value="1"/>
</dbReference>
<proteinExistence type="predicted"/>
<reference evidence="3 4" key="1">
    <citation type="submission" date="2024-01" db="EMBL/GenBank/DDBJ databases">
        <title>The genomes of 5 underutilized Papilionoideae crops provide insights into root nodulation and disease resistance.</title>
        <authorList>
            <person name="Yuan L."/>
        </authorList>
    </citation>
    <scope>NUCLEOTIDE SEQUENCE [LARGE SCALE GENOMIC DNA]</scope>
    <source>
        <strain evidence="3">LY-2023</strain>
        <tissue evidence="3">Leaf</tissue>
    </source>
</reference>
<organism evidence="3 4">
    <name type="scientific">Clitoria ternatea</name>
    <name type="common">Butterfly pea</name>
    <dbReference type="NCBI Taxonomy" id="43366"/>
    <lineage>
        <taxon>Eukaryota</taxon>
        <taxon>Viridiplantae</taxon>
        <taxon>Streptophyta</taxon>
        <taxon>Embryophyta</taxon>
        <taxon>Tracheophyta</taxon>
        <taxon>Spermatophyta</taxon>
        <taxon>Magnoliopsida</taxon>
        <taxon>eudicotyledons</taxon>
        <taxon>Gunneridae</taxon>
        <taxon>Pentapetalae</taxon>
        <taxon>rosids</taxon>
        <taxon>fabids</taxon>
        <taxon>Fabales</taxon>
        <taxon>Fabaceae</taxon>
        <taxon>Papilionoideae</taxon>
        <taxon>50 kb inversion clade</taxon>
        <taxon>NPAAA clade</taxon>
        <taxon>indigoferoid/millettioid clade</taxon>
        <taxon>Phaseoleae</taxon>
        <taxon>Clitoria</taxon>
    </lineage>
</organism>
<keyword evidence="4" id="KW-1185">Reference proteome</keyword>
<evidence type="ECO:0000313" key="4">
    <source>
        <dbReference type="Proteomes" id="UP001359559"/>
    </source>
</evidence>
<evidence type="ECO:0000256" key="1">
    <source>
        <dbReference type="SAM" id="Phobius"/>
    </source>
</evidence>
<feature type="transmembrane region" description="Helical" evidence="1">
    <location>
        <begin position="5"/>
        <end position="24"/>
    </location>
</feature>
<comment type="caution">
    <text evidence="3">The sequence shown here is derived from an EMBL/GenBank/DDBJ whole genome shotgun (WGS) entry which is preliminary data.</text>
</comment>
<feature type="domain" description="Senescence" evidence="2">
    <location>
        <begin position="275"/>
        <end position="461"/>
    </location>
</feature>
<gene>
    <name evidence="3" type="ORF">RJT34_31792</name>
</gene>
<protein>
    <recommendedName>
        <fullName evidence="2">Senescence domain-containing protein</fullName>
    </recommendedName>
</protein>
<dbReference type="InterPro" id="IPR045036">
    <property type="entry name" value="Spartin-like"/>
</dbReference>
<dbReference type="GO" id="GO:0005886">
    <property type="term" value="C:plasma membrane"/>
    <property type="evidence" value="ECO:0007669"/>
    <property type="project" value="TreeGrafter"/>
</dbReference>
<keyword evidence="1" id="KW-0812">Transmembrane</keyword>
<dbReference type="AlphaFoldDB" id="A0AAN9I357"/>
<evidence type="ECO:0000259" key="2">
    <source>
        <dbReference type="Pfam" id="PF06911"/>
    </source>
</evidence>
<dbReference type="Pfam" id="PF06911">
    <property type="entry name" value="Senescence"/>
    <property type="match status" value="1"/>
</dbReference>
<dbReference type="InterPro" id="IPR009686">
    <property type="entry name" value="Senescence/spartin_C"/>
</dbReference>
<dbReference type="PANTHER" id="PTHR21068:SF50">
    <property type="entry name" value="PROTEIN EARLY-RESPONSIVE TO DEHYDRATION 7, CHLOROPLASTIC-LIKE ISOFORM X1"/>
    <property type="match status" value="1"/>
</dbReference>
<evidence type="ECO:0000313" key="3">
    <source>
        <dbReference type="EMBL" id="KAK7264187.1"/>
    </source>
</evidence>
<keyword evidence="1" id="KW-1133">Transmembrane helix</keyword>
<name>A0AAN9I357_CLITE</name>
<sequence length="472" mass="51524">MINYFYFTMLIVMSYSYILFHSYYCCYCHLNVFFSLVKLKSSHSITMSQKTTSFYPQVDFTNPEANSPFSHPPSSSSSSSMYPSISVAAENLSRDDPSTTQPIEHVLVTVPGAILHLIQKDSSVHLASGDLTIARIKEGEKVVAVLASVGDQVQWPLAKDVSVVKLDESHYFFTLSVPQNNGFEVLNYGLTVAAKGQEKVLKELDAVLGKYGFLSEEKVEGVRGWEVFDGSVSKETSPDELLKSEEKRELVEESSAAYWTTLAPNVEDYSCRFAKWIAAGSGQVVRGILWCGDVTVDRLKWGNDFLKKRLQPGSHSQISPQAMERMKRVKKLTMMSEKVATGVLSGVVKVSGFFTSSVVNSKAGKKFFSLLPGEVVLATMDGFNKVCDAVEVAGRNVMSTSSVVTTGLVSHKYGEQAAQVTNEGLDAAGHAIGTAWAVFKLRKALNPKSVIKPTTLAKAAAEASSAKLKAKK</sequence>
<dbReference type="EMBL" id="JAYKXN010000008">
    <property type="protein sequence ID" value="KAK7264187.1"/>
    <property type="molecule type" value="Genomic_DNA"/>
</dbReference>
<keyword evidence="1" id="KW-0472">Membrane</keyword>
<accession>A0AAN9I357</accession>
<dbReference type="Proteomes" id="UP001359559">
    <property type="component" value="Unassembled WGS sequence"/>
</dbReference>